<dbReference type="EMBL" id="KZ824976">
    <property type="protein sequence ID" value="RAH67167.1"/>
    <property type="molecule type" value="Genomic_DNA"/>
</dbReference>
<accession>A0ACD1H0U7</accession>
<gene>
    <name evidence="1" type="ORF">BO66DRAFT_159401</name>
</gene>
<evidence type="ECO:0000313" key="1">
    <source>
        <dbReference type="EMBL" id="RAH67167.1"/>
    </source>
</evidence>
<protein>
    <submittedName>
        <fullName evidence="1">Uncharacterized protein</fullName>
    </submittedName>
</protein>
<evidence type="ECO:0000313" key="2">
    <source>
        <dbReference type="Proteomes" id="UP000249661"/>
    </source>
</evidence>
<sequence>MTTQPAAAAAATSPPRFKCVCCKKKSFKTAEALSNHQQARAHHPVACPLCSKEFCDKHAVQQHQQVHQRKAAAALAKPQATTTTTTTTSPTSEPTLQQQSTATISKQQANPPPTPTPSLELPKTTPHPSTLHPLEQDLLYKYLLSRCHPRARLRAQNYPTASQTPGRNYQPTPPANPTQPKRRAIVLTCETDPQATGLTHLTATDFLSSEALLHLAVGPAAEEVQSRCTDKSTRATAADADAARTALWEVVDADTVLVGYGLQRGLQLLRMVHERVVDAGILTAEAVFLERSTVPIRRVWGLGELCGEVLGWGGRREEEQAAAAAAAAAAATSKKGKQRKKGTCDGWEECVAAREVVVWCLRNPELLRAWAEGKAGGDLGEAPQTSETAKSKRGKKKGKKKSKSKSKSKSKKRKQTEQQTEETTILNTAPPEPETVPTPEQTPPAPPPPQPEEPDEDEESDEGLEIVQWQDLE</sequence>
<organism evidence="1 2">
    <name type="scientific">Aspergillus aculeatinus CBS 121060</name>
    <dbReference type="NCBI Taxonomy" id="1448322"/>
    <lineage>
        <taxon>Eukaryota</taxon>
        <taxon>Fungi</taxon>
        <taxon>Dikarya</taxon>
        <taxon>Ascomycota</taxon>
        <taxon>Pezizomycotina</taxon>
        <taxon>Eurotiomycetes</taxon>
        <taxon>Eurotiomycetidae</taxon>
        <taxon>Eurotiales</taxon>
        <taxon>Aspergillaceae</taxon>
        <taxon>Aspergillus</taxon>
        <taxon>Aspergillus subgen. Circumdati</taxon>
    </lineage>
</organism>
<proteinExistence type="predicted"/>
<reference evidence="1" key="1">
    <citation type="submission" date="2018-02" db="EMBL/GenBank/DDBJ databases">
        <title>The genomes of Aspergillus section Nigri reveals drivers in fungal speciation.</title>
        <authorList>
            <consortium name="DOE Joint Genome Institute"/>
            <person name="Vesth T.C."/>
            <person name="Nybo J."/>
            <person name="Theobald S."/>
            <person name="Brandl J."/>
            <person name="Frisvad J.C."/>
            <person name="Nielsen K.F."/>
            <person name="Lyhne E.K."/>
            <person name="Kogle M.E."/>
            <person name="Kuo A."/>
            <person name="Riley R."/>
            <person name="Clum A."/>
            <person name="Nolan M."/>
            <person name="Lipzen A."/>
            <person name="Salamov A."/>
            <person name="Henrissat B."/>
            <person name="Wiebenga A."/>
            <person name="De vries R.P."/>
            <person name="Grigoriev I.V."/>
            <person name="Mortensen U.H."/>
            <person name="Andersen M.R."/>
            <person name="Baker S.E."/>
        </authorList>
    </citation>
    <scope>NUCLEOTIDE SEQUENCE</scope>
    <source>
        <strain evidence="1">CBS 121060</strain>
    </source>
</reference>
<keyword evidence="2" id="KW-1185">Reference proteome</keyword>
<name>A0ACD1H0U7_9EURO</name>
<dbReference type="Proteomes" id="UP000249661">
    <property type="component" value="Unassembled WGS sequence"/>
</dbReference>